<dbReference type="EMBL" id="JAGWCR010000023">
    <property type="protein sequence ID" value="MBS3652321.1"/>
    <property type="molecule type" value="Genomic_DNA"/>
</dbReference>
<keyword evidence="1" id="KW-0732">Signal</keyword>
<protein>
    <submittedName>
        <fullName evidence="3">Transporter substrate-binding domain-containing protein</fullName>
    </submittedName>
</protein>
<dbReference type="SMART" id="SM00062">
    <property type="entry name" value="PBPb"/>
    <property type="match status" value="1"/>
</dbReference>
<proteinExistence type="predicted"/>
<comment type="caution">
    <text evidence="3">The sequence shown here is derived from an EMBL/GenBank/DDBJ whole genome shotgun (WGS) entry which is preliminary data.</text>
</comment>
<feature type="domain" description="Solute-binding protein family 3/N-terminal" evidence="2">
    <location>
        <begin position="38"/>
        <end position="276"/>
    </location>
</feature>
<dbReference type="InterPro" id="IPR001638">
    <property type="entry name" value="Solute-binding_3/MltF_N"/>
</dbReference>
<name>A0A942E2K7_9HYPH</name>
<dbReference type="SUPFAM" id="SSF53850">
    <property type="entry name" value="Periplasmic binding protein-like II"/>
    <property type="match status" value="1"/>
</dbReference>
<dbReference type="PANTHER" id="PTHR35936:SF19">
    <property type="entry name" value="AMINO-ACID-BINDING PROTEIN YXEM-RELATED"/>
    <property type="match status" value="1"/>
</dbReference>
<dbReference type="RefSeq" id="WP_188257876.1">
    <property type="nucleotide sequence ID" value="NZ_JABVCF010000023.1"/>
</dbReference>
<sequence length="285" mass="31759">MRFWTGLHLIWASFALTTFVKTSSFAGATLDEVLRTGELLAPYPEISPPYVLKDNKGRLTGFDVEVLGEIGRRLGVQVRYVTREDGSNYNWEEQTSGRWQGKYDIVVNGMTPTAERAEKLVFPATYYYSLGVLTVHQQNRTIRALSDANGKRIGVVKAANSELYLRREFSGIIDVSPVAYQIENPVIATYDQEDKAFEALADRELDGVMSYLPAAVAQIKRGKPFRVIGQPAYRVPQAVAIMPGDPEFADLLTTIVDGMHADGTLRNLSVEWFEFDLTGREIPGG</sequence>
<evidence type="ECO:0000313" key="3">
    <source>
        <dbReference type="EMBL" id="MBS3652321.1"/>
    </source>
</evidence>
<evidence type="ECO:0000256" key="1">
    <source>
        <dbReference type="ARBA" id="ARBA00022729"/>
    </source>
</evidence>
<gene>
    <name evidence="3" type="ORF">KEU06_27395</name>
</gene>
<accession>A0A942E2K7</accession>
<dbReference type="Gene3D" id="3.40.190.10">
    <property type="entry name" value="Periplasmic binding protein-like II"/>
    <property type="match status" value="2"/>
</dbReference>
<dbReference type="PANTHER" id="PTHR35936">
    <property type="entry name" value="MEMBRANE-BOUND LYTIC MUREIN TRANSGLYCOSYLASE F"/>
    <property type="match status" value="1"/>
</dbReference>
<keyword evidence="4" id="KW-1185">Reference proteome</keyword>
<evidence type="ECO:0000259" key="2">
    <source>
        <dbReference type="SMART" id="SM00062"/>
    </source>
</evidence>
<organism evidence="3 4">
    <name type="scientific">Pseudaminobacter soli</name>
    <name type="common">ex Zhang et al. 2022</name>
    <dbReference type="NCBI Taxonomy" id="2831468"/>
    <lineage>
        <taxon>Bacteria</taxon>
        <taxon>Pseudomonadati</taxon>
        <taxon>Pseudomonadota</taxon>
        <taxon>Alphaproteobacteria</taxon>
        <taxon>Hyphomicrobiales</taxon>
        <taxon>Phyllobacteriaceae</taxon>
        <taxon>Pseudaminobacter</taxon>
    </lineage>
</organism>
<evidence type="ECO:0000313" key="4">
    <source>
        <dbReference type="Proteomes" id="UP000680348"/>
    </source>
</evidence>
<dbReference type="AlphaFoldDB" id="A0A942E2K7"/>
<dbReference type="Pfam" id="PF00497">
    <property type="entry name" value="SBP_bac_3"/>
    <property type="match status" value="1"/>
</dbReference>
<dbReference type="Proteomes" id="UP000680348">
    <property type="component" value="Unassembled WGS sequence"/>
</dbReference>
<reference evidence="3" key="1">
    <citation type="submission" date="2021-04" db="EMBL/GenBank/DDBJ databases">
        <title>Pseudaminobacter soli sp. nov., isolated from paddy soil contaminated by heavy metals.</title>
        <authorList>
            <person name="Zhang K."/>
        </authorList>
    </citation>
    <scope>NUCLEOTIDE SEQUENCE</scope>
    <source>
        <strain evidence="3">19-2017</strain>
    </source>
</reference>